<evidence type="ECO:0000256" key="5">
    <source>
        <dbReference type="ARBA" id="ARBA00038253"/>
    </source>
</evidence>
<sequence>MLTKFKYIFYILLFILLSCTKENYEEEKKYYENIISDNQNISDSVQLRENFTLLKNNFHFKNVEKVDIIYKVLLANLNSRLNDNINPTSNLLFEDALKSSKKLNENDIIAWVNTQYGFYYYTYSEYTKAFPYFIESSRILDATEDQNIFLANDILKRNGFYFGAVNDKQKEIDYLNRALNNTSNTSKEYANILNAIGHHYLNTGNLEKAKDYFLKTMIYSKKNIDEIRYAKSLGDLANIYKIQKKYPEAIKFLKEDIKISKRNNDERNTMYAEILLGKVYMDQENYSDAYEILYQAHVYASKKDYLKSYELEINELLLLIAIKNNDTNKELELRRELSNLKDELSNYNGIDVISTINWQVQKENINYKLEAEIAKSEKESLANKTLLLISIILILTILFIIFNYRKRLKRQRSEYENTVLKLQVEKLKSEKKLGQTHKTLNSYKTYLSEKNNQIDDLKYEINNIRDSKISYLEEKQGELNKLLNSHLMTEENWLAFKQTFINEKYDYYEFLMENYPNLTDSNLRIIFLQKLGLSNSETAQLLGVTIDAIKKAKQRLRKKFPESYDYLFKYED</sequence>
<organism evidence="9 10">
    <name type="scientific">Faecalibacter bovis</name>
    <dbReference type="NCBI Taxonomy" id="2898187"/>
    <lineage>
        <taxon>Bacteria</taxon>
        <taxon>Pseudomonadati</taxon>
        <taxon>Bacteroidota</taxon>
        <taxon>Flavobacteriia</taxon>
        <taxon>Flavobacteriales</taxon>
        <taxon>Weeksellaceae</taxon>
        <taxon>Faecalibacter</taxon>
    </lineage>
</organism>
<dbReference type="PROSITE" id="PS50005">
    <property type="entry name" value="TPR"/>
    <property type="match status" value="1"/>
</dbReference>
<feature type="transmembrane region" description="Helical" evidence="8">
    <location>
        <begin position="385"/>
        <end position="404"/>
    </location>
</feature>
<dbReference type="SMART" id="SM00028">
    <property type="entry name" value="TPR"/>
    <property type="match status" value="3"/>
</dbReference>
<comment type="subcellular location">
    <subcellularLocation>
        <location evidence="1">Cytoplasm</location>
    </subcellularLocation>
</comment>
<evidence type="ECO:0000256" key="7">
    <source>
        <dbReference type="SAM" id="Coils"/>
    </source>
</evidence>
<comment type="similarity">
    <text evidence="5">Belongs to the Rap family.</text>
</comment>
<evidence type="ECO:0000313" key="9">
    <source>
        <dbReference type="EMBL" id="QTV05221.1"/>
    </source>
</evidence>
<protein>
    <submittedName>
        <fullName evidence="9">Tetratricopeptide repeat protein</fullName>
    </submittedName>
</protein>
<evidence type="ECO:0000256" key="2">
    <source>
        <dbReference type="ARBA" id="ARBA00022490"/>
    </source>
</evidence>
<keyword evidence="4 6" id="KW-0802">TPR repeat</keyword>
<dbReference type="PANTHER" id="PTHR46630:SF1">
    <property type="entry name" value="TETRATRICOPEPTIDE REPEAT PROTEIN 29"/>
    <property type="match status" value="1"/>
</dbReference>
<evidence type="ECO:0000256" key="4">
    <source>
        <dbReference type="ARBA" id="ARBA00022803"/>
    </source>
</evidence>
<evidence type="ECO:0000313" key="10">
    <source>
        <dbReference type="Proteomes" id="UP000672011"/>
    </source>
</evidence>
<dbReference type="RefSeq" id="WP_230475850.1">
    <property type="nucleotide sequence ID" value="NZ_CP072842.1"/>
</dbReference>
<gene>
    <name evidence="9" type="ORF">J9309_10605</name>
</gene>
<evidence type="ECO:0000256" key="1">
    <source>
        <dbReference type="ARBA" id="ARBA00004496"/>
    </source>
</evidence>
<keyword evidence="8" id="KW-1133">Transmembrane helix</keyword>
<accession>A0ABX7XBE2</accession>
<keyword evidence="2" id="KW-0963">Cytoplasm</keyword>
<keyword evidence="8" id="KW-0812">Transmembrane</keyword>
<feature type="repeat" description="TPR" evidence="6">
    <location>
        <begin position="190"/>
        <end position="223"/>
    </location>
</feature>
<dbReference type="InterPro" id="IPR051476">
    <property type="entry name" value="Bac_ResReg_Asp_Phosphatase"/>
</dbReference>
<keyword evidence="7" id="KW-0175">Coiled coil</keyword>
<reference evidence="10" key="2">
    <citation type="submission" date="2021-04" db="EMBL/GenBank/DDBJ databases">
        <title>Taxonomy of Flavobacteriaceae bacterium ZY171143.</title>
        <authorList>
            <person name="Li F."/>
        </authorList>
    </citation>
    <scope>NUCLEOTIDE SEQUENCE [LARGE SCALE GENOMIC DNA]</scope>
    <source>
        <strain evidence="10">ZY171143</strain>
    </source>
</reference>
<name>A0ABX7XBE2_9FLAO</name>
<reference evidence="9 10" key="1">
    <citation type="journal article" date="2021" name="Int. J. Syst. Evol. Microbiol.">
        <title>Faecalibacter bovis sp. nov., isolated from cow faeces.</title>
        <authorList>
            <person name="Li F."/>
            <person name="Zhao W."/>
            <person name="Hong Q."/>
            <person name="Shao Q."/>
            <person name="Song J."/>
            <person name="Yang S."/>
        </authorList>
    </citation>
    <scope>NUCLEOTIDE SEQUENCE [LARGE SCALE GENOMIC DNA]</scope>
    <source>
        <strain evidence="9 10">ZY171143</strain>
    </source>
</reference>
<dbReference type="PANTHER" id="PTHR46630">
    <property type="entry name" value="TETRATRICOPEPTIDE REPEAT PROTEIN 29"/>
    <property type="match status" value="1"/>
</dbReference>
<dbReference type="PROSITE" id="PS51257">
    <property type="entry name" value="PROKAR_LIPOPROTEIN"/>
    <property type="match status" value="1"/>
</dbReference>
<dbReference type="Gene3D" id="1.25.40.10">
    <property type="entry name" value="Tetratricopeptide repeat domain"/>
    <property type="match status" value="1"/>
</dbReference>
<feature type="coiled-coil region" evidence="7">
    <location>
        <begin position="323"/>
        <end position="467"/>
    </location>
</feature>
<dbReference type="SUPFAM" id="SSF46894">
    <property type="entry name" value="C-terminal effector domain of the bipartite response regulators"/>
    <property type="match status" value="1"/>
</dbReference>
<dbReference type="Proteomes" id="UP000672011">
    <property type="component" value="Chromosome"/>
</dbReference>
<dbReference type="InterPro" id="IPR011990">
    <property type="entry name" value="TPR-like_helical_dom_sf"/>
</dbReference>
<evidence type="ECO:0000256" key="3">
    <source>
        <dbReference type="ARBA" id="ARBA00022737"/>
    </source>
</evidence>
<evidence type="ECO:0000256" key="6">
    <source>
        <dbReference type="PROSITE-ProRule" id="PRU00339"/>
    </source>
</evidence>
<dbReference type="InterPro" id="IPR016032">
    <property type="entry name" value="Sig_transdc_resp-reg_C-effctor"/>
</dbReference>
<dbReference type="InterPro" id="IPR019734">
    <property type="entry name" value="TPR_rpt"/>
</dbReference>
<keyword evidence="8" id="KW-0472">Membrane</keyword>
<dbReference type="Pfam" id="PF13424">
    <property type="entry name" value="TPR_12"/>
    <property type="match status" value="1"/>
</dbReference>
<keyword evidence="3" id="KW-0677">Repeat</keyword>
<evidence type="ECO:0000256" key="8">
    <source>
        <dbReference type="SAM" id="Phobius"/>
    </source>
</evidence>
<proteinExistence type="inferred from homology"/>
<dbReference type="SUPFAM" id="SSF48452">
    <property type="entry name" value="TPR-like"/>
    <property type="match status" value="1"/>
</dbReference>
<dbReference type="EMBL" id="CP072842">
    <property type="protein sequence ID" value="QTV05221.1"/>
    <property type="molecule type" value="Genomic_DNA"/>
</dbReference>
<keyword evidence="10" id="KW-1185">Reference proteome</keyword>